<dbReference type="EMBL" id="FOUU01000008">
    <property type="protein sequence ID" value="SFM96540.1"/>
    <property type="molecule type" value="Genomic_DNA"/>
</dbReference>
<keyword evidence="5" id="KW-1185">Reference proteome</keyword>
<dbReference type="PANTHER" id="PTHR30024:SF47">
    <property type="entry name" value="TAURINE-BINDING PERIPLASMIC PROTEIN"/>
    <property type="match status" value="1"/>
</dbReference>
<reference evidence="4 5" key="1">
    <citation type="submission" date="2016-10" db="EMBL/GenBank/DDBJ databases">
        <authorList>
            <person name="de Groot N.N."/>
        </authorList>
    </citation>
    <scope>NUCLEOTIDE SEQUENCE [LARGE SCALE GENOMIC DNA]</scope>
    <source>
        <strain evidence="4 5">DSM 9990</strain>
    </source>
</reference>
<gene>
    <name evidence="4" type="ORF">SAMN05660836_02123</name>
</gene>
<proteinExistence type="inferred from homology"/>
<dbReference type="AlphaFoldDB" id="A0A1I4V6D1"/>
<evidence type="ECO:0000256" key="1">
    <source>
        <dbReference type="ARBA" id="ARBA00004418"/>
    </source>
</evidence>
<dbReference type="STRING" id="39841.SAMN05660836_02123"/>
<protein>
    <submittedName>
        <fullName evidence="4">ABC-type phosphate/phosphonate transport system, substrate-binding protein</fullName>
    </submittedName>
</protein>
<evidence type="ECO:0000256" key="2">
    <source>
        <dbReference type="ARBA" id="ARBA00010742"/>
    </source>
</evidence>
<dbReference type="PANTHER" id="PTHR30024">
    <property type="entry name" value="ALIPHATIC SULFONATES-BINDING PROTEIN-RELATED"/>
    <property type="match status" value="1"/>
</dbReference>
<dbReference type="Proteomes" id="UP000199611">
    <property type="component" value="Unassembled WGS sequence"/>
</dbReference>
<sequence>MVAHKVRRLCVGLVWLCLVLLTTDASARNYPLFVVYTTKPVKVVKRWNPLALYLSKNIGETFKVTPLLYDDFIREVETGQPALVVTNLLNYGALKEKAGLIPIAVPAWNVAGQGIGEYGAVIFARKGSGIGAPADLTGKVVMVPSRYSLAALVGLKTLNDLGIKVTDLALIKSVKTHENVVFGVVNGAADAGIVRTGTLEEMAEHKAVNLDDIVVINRQFDAFPYMHSTVLYPEWLLCATGSLPAGIVESIKKTLASMDVTHEVSLQMGLWGWKTLEEGTLPSVAPLFDIQKMVP</sequence>
<comment type="similarity">
    <text evidence="2">Belongs to the bacterial solute-binding protein SsuA/TauA family.</text>
</comment>
<dbReference type="Gene3D" id="3.40.190.10">
    <property type="entry name" value="Periplasmic binding protein-like II"/>
    <property type="match status" value="2"/>
</dbReference>
<evidence type="ECO:0000313" key="5">
    <source>
        <dbReference type="Proteomes" id="UP000199611"/>
    </source>
</evidence>
<organism evidence="4 5">
    <name type="scientific">Thermodesulforhabdus norvegica</name>
    <dbReference type="NCBI Taxonomy" id="39841"/>
    <lineage>
        <taxon>Bacteria</taxon>
        <taxon>Pseudomonadati</taxon>
        <taxon>Thermodesulfobacteriota</taxon>
        <taxon>Syntrophobacteria</taxon>
        <taxon>Syntrophobacterales</taxon>
        <taxon>Thermodesulforhabdaceae</taxon>
        <taxon>Thermodesulforhabdus</taxon>
    </lineage>
</organism>
<comment type="subcellular location">
    <subcellularLocation>
        <location evidence="1">Periplasm</location>
    </subcellularLocation>
</comment>
<name>A0A1I4V6D1_9BACT</name>
<evidence type="ECO:0000313" key="4">
    <source>
        <dbReference type="EMBL" id="SFM96540.1"/>
    </source>
</evidence>
<dbReference type="Pfam" id="PF12974">
    <property type="entry name" value="Phosphonate-bd"/>
    <property type="match status" value="1"/>
</dbReference>
<evidence type="ECO:0000256" key="3">
    <source>
        <dbReference type="ARBA" id="ARBA00022729"/>
    </source>
</evidence>
<dbReference type="GO" id="GO:0042597">
    <property type="term" value="C:periplasmic space"/>
    <property type="evidence" value="ECO:0007669"/>
    <property type="project" value="UniProtKB-SubCell"/>
</dbReference>
<keyword evidence="3" id="KW-0732">Signal</keyword>
<dbReference type="SUPFAM" id="SSF53850">
    <property type="entry name" value="Periplasmic binding protein-like II"/>
    <property type="match status" value="1"/>
</dbReference>
<accession>A0A1I4V6D1</accession>
<dbReference type="RefSeq" id="WP_177193615.1">
    <property type="nucleotide sequence ID" value="NZ_FOUU01000008.1"/>
</dbReference>